<gene>
    <name evidence="2" type="ORF">soil367_08335</name>
</gene>
<sequence>MEGKAGPTGIVIGIFALVLLLGAFTELANWYVRSELIAYAIPALVVSALLSGLIHKWFKKLGGVLGVLTGVLFVLHFLLAISAH</sequence>
<evidence type="ECO:0000313" key="2">
    <source>
        <dbReference type="EMBL" id="QCF25924.1"/>
    </source>
</evidence>
<dbReference type="KEGG" id="hmi:soil367_08335"/>
<feature type="transmembrane region" description="Helical" evidence="1">
    <location>
        <begin position="61"/>
        <end position="81"/>
    </location>
</feature>
<protein>
    <submittedName>
        <fullName evidence="2">Uncharacterized protein</fullName>
    </submittedName>
</protein>
<dbReference type="RefSeq" id="WP_136548651.1">
    <property type="nucleotide sequence ID" value="NZ_CP031093.1"/>
</dbReference>
<organism evidence="2 3">
    <name type="scientific">Hydrocarboniclastica marina</name>
    <dbReference type="NCBI Taxonomy" id="2259620"/>
    <lineage>
        <taxon>Bacteria</taxon>
        <taxon>Pseudomonadati</taxon>
        <taxon>Pseudomonadota</taxon>
        <taxon>Gammaproteobacteria</taxon>
        <taxon>Alteromonadales</taxon>
        <taxon>Alteromonadaceae</taxon>
        <taxon>Hydrocarboniclastica</taxon>
    </lineage>
</organism>
<keyword evidence="1" id="KW-0812">Transmembrane</keyword>
<proteinExistence type="predicted"/>
<name>A0A4P7XHJ4_9ALTE</name>
<keyword evidence="1" id="KW-0472">Membrane</keyword>
<evidence type="ECO:0000256" key="1">
    <source>
        <dbReference type="SAM" id="Phobius"/>
    </source>
</evidence>
<dbReference type="Proteomes" id="UP000298049">
    <property type="component" value="Chromosome"/>
</dbReference>
<dbReference type="AlphaFoldDB" id="A0A4P7XHJ4"/>
<feature type="transmembrane region" description="Helical" evidence="1">
    <location>
        <begin position="6"/>
        <end position="24"/>
    </location>
</feature>
<accession>A0A4P7XHJ4</accession>
<evidence type="ECO:0000313" key="3">
    <source>
        <dbReference type="Proteomes" id="UP000298049"/>
    </source>
</evidence>
<dbReference type="EMBL" id="CP031093">
    <property type="protein sequence ID" value="QCF25924.1"/>
    <property type="molecule type" value="Genomic_DNA"/>
</dbReference>
<feature type="transmembrane region" description="Helical" evidence="1">
    <location>
        <begin position="36"/>
        <end position="55"/>
    </location>
</feature>
<keyword evidence="1" id="KW-1133">Transmembrane helix</keyword>
<keyword evidence="3" id="KW-1185">Reference proteome</keyword>
<reference evidence="2 3" key="1">
    <citation type="submission" date="2018-07" db="EMBL/GenBank/DDBJ databases">
        <title>Marsedoiliclastica nanhaica gen. nov. sp. nov., a novel marine hydrocarbonoclastic bacterium isolated from an in-situ enriched hydrocarbon-degrading consortium in deep-sea sediment.</title>
        <authorList>
            <person name="Dong C."/>
            <person name="Ma T."/>
            <person name="Liu R."/>
            <person name="Shao Z."/>
        </authorList>
    </citation>
    <scope>NUCLEOTIDE SEQUENCE [LARGE SCALE GENOMIC DNA]</scope>
    <source>
        <strain evidence="3">soil36-7</strain>
    </source>
</reference>